<comment type="caution">
    <text evidence="1">The sequence shown here is derived from an EMBL/GenBank/DDBJ whole genome shotgun (WGS) entry which is preliminary data.</text>
</comment>
<name>A0A0N0RFH6_9CHLR</name>
<reference evidence="2" key="2">
    <citation type="submission" date="2015-08" db="EMBL/GenBank/DDBJ databases">
        <title>Draft Genome Sequence of a Heterotrophic Facultative Anaerobic Bacterium Ardenticatena maritima Strain 110S.</title>
        <authorList>
            <person name="Kawaichi S."/>
            <person name="Yoshida T."/>
            <person name="Sako Y."/>
            <person name="Nakamura R."/>
        </authorList>
    </citation>
    <scope>NUCLEOTIDE SEQUENCE [LARGE SCALE GENOMIC DNA]</scope>
    <source>
        <strain evidence="2">110S</strain>
    </source>
</reference>
<keyword evidence="2" id="KW-1185">Reference proteome</keyword>
<gene>
    <name evidence="1" type="ORF">ARMA_1307</name>
</gene>
<accession>A0A0N0RFH6</accession>
<sequence>MGHHARYFAHVHTLTREAETLNEKIVIMQNKNFKPNRA</sequence>
<dbReference type="Proteomes" id="UP000037784">
    <property type="component" value="Unassembled WGS sequence"/>
</dbReference>
<protein>
    <submittedName>
        <fullName evidence="1">Uncharacterized protein</fullName>
    </submittedName>
</protein>
<dbReference type="AlphaFoldDB" id="A0A0N0RFH6"/>
<reference evidence="1 2" key="1">
    <citation type="journal article" date="2015" name="Genome Announc.">
        <title>Draft Genome Sequence of a Heterotrophic Facultative Anaerobic Thermophilic Bacterium, Ardenticatena maritima Strain 110ST.</title>
        <authorList>
            <person name="Kawaichi S."/>
            <person name="Yoshida T."/>
            <person name="Sako Y."/>
            <person name="Nakamura R."/>
        </authorList>
    </citation>
    <scope>NUCLEOTIDE SEQUENCE [LARGE SCALE GENOMIC DNA]</scope>
    <source>
        <strain evidence="1 2">110S</strain>
    </source>
</reference>
<evidence type="ECO:0000313" key="1">
    <source>
        <dbReference type="EMBL" id="GAP62884.1"/>
    </source>
</evidence>
<evidence type="ECO:0000313" key="2">
    <source>
        <dbReference type="Proteomes" id="UP000037784"/>
    </source>
</evidence>
<dbReference type="EMBL" id="BBZA01000089">
    <property type="protein sequence ID" value="GAP62884.1"/>
    <property type="molecule type" value="Genomic_DNA"/>
</dbReference>
<proteinExistence type="predicted"/>
<organism evidence="1 2">
    <name type="scientific">Ardenticatena maritima</name>
    <dbReference type="NCBI Taxonomy" id="872965"/>
    <lineage>
        <taxon>Bacteria</taxon>
        <taxon>Bacillati</taxon>
        <taxon>Chloroflexota</taxon>
        <taxon>Ardenticatenia</taxon>
        <taxon>Ardenticatenales</taxon>
        <taxon>Ardenticatenaceae</taxon>
        <taxon>Ardenticatena</taxon>
    </lineage>
</organism>
<dbReference type="InParanoid" id="A0A0N0RFH6"/>